<keyword evidence="3" id="KW-1185">Reference proteome</keyword>
<reference evidence="2 3" key="1">
    <citation type="submission" date="2023-07" db="EMBL/GenBank/DDBJ databases">
        <title>Sorghum-associated microbial communities from plants grown in Nebraska, USA.</title>
        <authorList>
            <person name="Schachtman D."/>
        </authorList>
    </citation>
    <scope>NUCLEOTIDE SEQUENCE [LARGE SCALE GENOMIC DNA]</scope>
    <source>
        <strain evidence="2 3">BE211</strain>
    </source>
</reference>
<dbReference type="RefSeq" id="WP_310256369.1">
    <property type="nucleotide sequence ID" value="NZ_JAVDWA010000001.1"/>
</dbReference>
<sequence length="174" mass="20412">MSKKYNISGFYLCLVCLMFTLLLFYTTSTQRWVVAPPSYFLWFLSIIAFFLGYLGLKDKTNWISKWRSRYTITVSLMLSFVLFIGVLRLFFYSEELMFTTHSPDGQHTINFYLTNGGATTAYGVLGKLEGPLWFEKTIYDDYRMDRANVKWINNDKISINKHLLDLKKGETYSD</sequence>
<keyword evidence="1" id="KW-0472">Membrane</keyword>
<dbReference type="EMBL" id="JAVDWA010000001">
    <property type="protein sequence ID" value="MDR7071686.1"/>
    <property type="molecule type" value="Genomic_DNA"/>
</dbReference>
<accession>A0ABU1TWU3</accession>
<proteinExistence type="predicted"/>
<feature type="transmembrane region" description="Helical" evidence="1">
    <location>
        <begin position="7"/>
        <end position="27"/>
    </location>
</feature>
<gene>
    <name evidence="2" type="ORF">J2X07_000661</name>
</gene>
<dbReference type="Proteomes" id="UP001258181">
    <property type="component" value="Unassembled WGS sequence"/>
</dbReference>
<comment type="caution">
    <text evidence="2">The sequence shown here is derived from an EMBL/GenBank/DDBJ whole genome shotgun (WGS) entry which is preliminary data.</text>
</comment>
<keyword evidence="1" id="KW-0812">Transmembrane</keyword>
<organism evidence="2 3">
    <name type="scientific">Fictibacillus barbaricus</name>
    <dbReference type="NCBI Taxonomy" id="182136"/>
    <lineage>
        <taxon>Bacteria</taxon>
        <taxon>Bacillati</taxon>
        <taxon>Bacillota</taxon>
        <taxon>Bacilli</taxon>
        <taxon>Bacillales</taxon>
        <taxon>Fictibacillaceae</taxon>
        <taxon>Fictibacillus</taxon>
    </lineage>
</organism>
<evidence type="ECO:0000313" key="3">
    <source>
        <dbReference type="Proteomes" id="UP001258181"/>
    </source>
</evidence>
<evidence type="ECO:0008006" key="4">
    <source>
        <dbReference type="Google" id="ProtNLM"/>
    </source>
</evidence>
<evidence type="ECO:0000256" key="1">
    <source>
        <dbReference type="SAM" id="Phobius"/>
    </source>
</evidence>
<protein>
    <recommendedName>
        <fullName evidence="4">DUF5673 domain-containing protein</fullName>
    </recommendedName>
</protein>
<dbReference type="Pfam" id="PF17428">
    <property type="entry name" value="DUF5412"/>
    <property type="match status" value="1"/>
</dbReference>
<evidence type="ECO:0000313" key="2">
    <source>
        <dbReference type="EMBL" id="MDR7071686.1"/>
    </source>
</evidence>
<keyword evidence="1" id="KW-1133">Transmembrane helix</keyword>
<feature type="transmembrane region" description="Helical" evidence="1">
    <location>
        <begin position="39"/>
        <end position="56"/>
    </location>
</feature>
<name>A0ABU1TWU3_9BACL</name>
<feature type="transmembrane region" description="Helical" evidence="1">
    <location>
        <begin position="68"/>
        <end position="91"/>
    </location>
</feature>
<dbReference type="InterPro" id="IPR035406">
    <property type="entry name" value="DUF5412"/>
</dbReference>